<reference evidence="1 2" key="1">
    <citation type="journal article" date="2019" name="Sci. Rep.">
        <title>Orb-weaving spider Araneus ventricosus genome elucidates the spidroin gene catalogue.</title>
        <authorList>
            <person name="Kono N."/>
            <person name="Nakamura H."/>
            <person name="Ohtoshi R."/>
            <person name="Moran D.A.P."/>
            <person name="Shinohara A."/>
            <person name="Yoshida Y."/>
            <person name="Fujiwara M."/>
            <person name="Mori M."/>
            <person name="Tomita M."/>
            <person name="Arakawa K."/>
        </authorList>
    </citation>
    <scope>NUCLEOTIDE SEQUENCE [LARGE SCALE GENOMIC DNA]</scope>
</reference>
<proteinExistence type="predicted"/>
<organism evidence="1 2">
    <name type="scientific">Araneus ventricosus</name>
    <name type="common">Orbweaver spider</name>
    <name type="synonym">Epeira ventricosa</name>
    <dbReference type="NCBI Taxonomy" id="182803"/>
    <lineage>
        <taxon>Eukaryota</taxon>
        <taxon>Metazoa</taxon>
        <taxon>Ecdysozoa</taxon>
        <taxon>Arthropoda</taxon>
        <taxon>Chelicerata</taxon>
        <taxon>Arachnida</taxon>
        <taxon>Araneae</taxon>
        <taxon>Araneomorphae</taxon>
        <taxon>Entelegynae</taxon>
        <taxon>Araneoidea</taxon>
        <taxon>Araneidae</taxon>
        <taxon>Araneus</taxon>
    </lineage>
</organism>
<dbReference type="EMBL" id="BGPR01016451">
    <property type="protein sequence ID" value="GBN73044.1"/>
    <property type="molecule type" value="Genomic_DNA"/>
</dbReference>
<evidence type="ECO:0000313" key="1">
    <source>
        <dbReference type="EMBL" id="GBN73044.1"/>
    </source>
</evidence>
<protein>
    <submittedName>
        <fullName evidence="1">Uncharacterized protein</fullName>
    </submittedName>
</protein>
<keyword evidence="2" id="KW-1185">Reference proteome</keyword>
<evidence type="ECO:0000313" key="2">
    <source>
        <dbReference type="Proteomes" id="UP000499080"/>
    </source>
</evidence>
<comment type="caution">
    <text evidence="1">The sequence shown here is derived from an EMBL/GenBank/DDBJ whole genome shotgun (WGS) entry which is preliminary data.</text>
</comment>
<accession>A0A4Y2RB79</accession>
<sequence length="84" mass="10050">MLPRRLRSRPRPRLALWEIWSCFRARCMHRNNCNARRPQLANCWLAQKEPQRARKMQAFSSFRFAAISTLFLSHERRACGCSSR</sequence>
<gene>
    <name evidence="1" type="ORF">AVEN_21854_1</name>
</gene>
<dbReference type="Proteomes" id="UP000499080">
    <property type="component" value="Unassembled WGS sequence"/>
</dbReference>
<dbReference type="AlphaFoldDB" id="A0A4Y2RB79"/>
<name>A0A4Y2RB79_ARAVE</name>